<sequence>MGCKIVSFGVIIFILSSHFSLAPFSLTAAKEFKFSVGCDFRKSSLSISVQWEGYLRSVLKGECILASTAKPILAIYADLISKSFHCRTGKAYLFDKVVNVTTGEKEERMMMTGVHTVVDVFCVRCGSLVGWRYEIAHEKSQKYKEGKFILERFKVLGPDGSAYSMGHEDQISGSDVDDV</sequence>
<dbReference type="Pfam" id="PF03226">
    <property type="entry name" value="Yippee-Mis18"/>
    <property type="match status" value="1"/>
</dbReference>
<keyword evidence="2" id="KW-0479">Metal-binding</keyword>
<organism evidence="6 7">
    <name type="scientific">Forsythia ovata</name>
    <dbReference type="NCBI Taxonomy" id="205694"/>
    <lineage>
        <taxon>Eukaryota</taxon>
        <taxon>Viridiplantae</taxon>
        <taxon>Streptophyta</taxon>
        <taxon>Embryophyta</taxon>
        <taxon>Tracheophyta</taxon>
        <taxon>Spermatophyta</taxon>
        <taxon>Magnoliopsida</taxon>
        <taxon>eudicotyledons</taxon>
        <taxon>Gunneridae</taxon>
        <taxon>Pentapetalae</taxon>
        <taxon>asterids</taxon>
        <taxon>lamiids</taxon>
        <taxon>Lamiales</taxon>
        <taxon>Oleaceae</taxon>
        <taxon>Forsythieae</taxon>
        <taxon>Forsythia</taxon>
    </lineage>
</organism>
<dbReference type="InterPro" id="IPR034751">
    <property type="entry name" value="Yippee"/>
</dbReference>
<gene>
    <name evidence="6" type="ORF">Fot_34390</name>
</gene>
<evidence type="ECO:0000256" key="2">
    <source>
        <dbReference type="ARBA" id="ARBA00022723"/>
    </source>
</evidence>
<accession>A0ABD1SLN8</accession>
<keyword evidence="4" id="KW-0732">Signal</keyword>
<protein>
    <submittedName>
        <fullName evidence="6">Protein yippee-like</fullName>
    </submittedName>
</protein>
<dbReference type="PROSITE" id="PS51792">
    <property type="entry name" value="YIPPEE"/>
    <property type="match status" value="1"/>
</dbReference>
<dbReference type="GO" id="GO:0046872">
    <property type="term" value="F:metal ion binding"/>
    <property type="evidence" value="ECO:0007669"/>
    <property type="project" value="UniProtKB-KW"/>
</dbReference>
<keyword evidence="3" id="KW-0862">Zinc</keyword>
<proteinExistence type="inferred from homology"/>
<feature type="chain" id="PRO_5044752258" evidence="4">
    <location>
        <begin position="30"/>
        <end position="179"/>
    </location>
</feature>
<evidence type="ECO:0000313" key="6">
    <source>
        <dbReference type="EMBL" id="KAL2500542.1"/>
    </source>
</evidence>
<feature type="signal peptide" evidence="4">
    <location>
        <begin position="1"/>
        <end position="29"/>
    </location>
</feature>
<evidence type="ECO:0000256" key="1">
    <source>
        <dbReference type="ARBA" id="ARBA00005613"/>
    </source>
</evidence>
<evidence type="ECO:0000256" key="4">
    <source>
        <dbReference type="SAM" id="SignalP"/>
    </source>
</evidence>
<dbReference type="InterPro" id="IPR004910">
    <property type="entry name" value="Yippee/Mis18/Cereblon"/>
</dbReference>
<comment type="similarity">
    <text evidence="1">Belongs to the yippee family.</text>
</comment>
<feature type="domain" description="Yippee" evidence="5">
    <location>
        <begin position="62"/>
        <end position="159"/>
    </location>
</feature>
<comment type="caution">
    <text evidence="6">The sequence shown here is derived from an EMBL/GenBank/DDBJ whole genome shotgun (WGS) entry which is preliminary data.</text>
</comment>
<dbReference type="Proteomes" id="UP001604277">
    <property type="component" value="Unassembled WGS sequence"/>
</dbReference>
<name>A0ABD1SLN8_9LAMI</name>
<dbReference type="PANTHER" id="PTHR13848">
    <property type="entry name" value="PROTEIN YIPPEE-LIKE CG15309-RELATED"/>
    <property type="match status" value="1"/>
</dbReference>
<keyword evidence="7" id="KW-1185">Reference proteome</keyword>
<evidence type="ECO:0000256" key="3">
    <source>
        <dbReference type="ARBA" id="ARBA00022833"/>
    </source>
</evidence>
<dbReference type="EMBL" id="JBFOLJ010000010">
    <property type="protein sequence ID" value="KAL2500542.1"/>
    <property type="molecule type" value="Genomic_DNA"/>
</dbReference>
<reference evidence="7" key="1">
    <citation type="submission" date="2024-07" db="EMBL/GenBank/DDBJ databases">
        <title>Two chromosome-level genome assemblies of Korean endemic species Abeliophyllum distichum and Forsythia ovata (Oleaceae).</title>
        <authorList>
            <person name="Jang H."/>
        </authorList>
    </citation>
    <scope>NUCLEOTIDE SEQUENCE [LARGE SCALE GENOMIC DNA]</scope>
</reference>
<dbReference type="InterPro" id="IPR039058">
    <property type="entry name" value="Yippee_fam"/>
</dbReference>
<dbReference type="AlphaFoldDB" id="A0ABD1SLN8"/>
<evidence type="ECO:0000259" key="5">
    <source>
        <dbReference type="PROSITE" id="PS51792"/>
    </source>
</evidence>
<evidence type="ECO:0000313" key="7">
    <source>
        <dbReference type="Proteomes" id="UP001604277"/>
    </source>
</evidence>